<comment type="caution">
    <text evidence="1">The sequence shown here is derived from an EMBL/GenBank/DDBJ whole genome shotgun (WGS) entry which is preliminary data.</text>
</comment>
<sequence length="860" mass="101160">MTIRAQTYSDPKNWSEHPLYPDLMSAVHICATANMVTGIKEAYPEFQHIISIRDFIDTLFSDWYNQETILREYLTLSRLIRDKNIKDSPLKESFTKNTELLLESIRFFVEAGIDPSNLTFTELTDKEKLFFDLWNDIEDVLKEFNDHRYNLSTSNEKDIIIYALNNLRDISEDRITNKNLHLVFHGFYFITPEQKIVIEYLRRSKIRITFFNFYDQKYPSTFNFIHAFYNQNFGLPDENEWTYINNSKEDLPHMIADSFLSAYEGNQPLQIDNNKNIVAYNSFFDFMQDVVIPLYPLNKNIKSKTKNSGRIVATNADILNKMLVPYYPEYNSTTKNLLNYPIGKFLVRLHQVYDDGKFIFSPEILMALFSSGWLYDYDSSNNGKDFTAQLQKIIPYFENCTTVNEWMTRMENLSSQNTVLNQAFGSYLNDRVLQSVSSPFSKFSYFNVPTEELQQIQRFFSILEKMVEALFLPNQSRNTLGNHFLRLVAIIQNHHLKINEVVNQIEKDLIESLLDQVDDSTQFLYDDIQKALQFYLSGKDNEEQMIIPFIEVDGEAFKKNHSPVFFTGLDEDGLPLGTFDLPWPLQPKTFEYLTLQFPTLEMHTLRNKSVKHISRYLLYISFKFLNPAQLNLSWIKNFLDKENLKPALYIKQLGFTEQPPTDAADERTINPLNKSFEFMPVDIIKKSIGLEALNSIDAYVEYNQCKKRFYYSYIVEPYGDYKDNFIHEFMFSEVVRFVEYYNPNNQTVNKEELKKLFPQWLDYKFNYKFNTSYGNANAKSNDQFKNLFFISNSRRVFTFPGLTTSARNKLYDNTKKKIALLSKELKNDNSWSLKANPGMHCKYCSHINYCDAAKFPIDKE</sequence>
<dbReference type="Proteomes" id="UP001172055">
    <property type="component" value="Unassembled WGS sequence"/>
</dbReference>
<gene>
    <name evidence="1" type="ORF">QWY14_10385</name>
</gene>
<evidence type="ECO:0000313" key="1">
    <source>
        <dbReference type="EMBL" id="MDN7242209.1"/>
    </source>
</evidence>
<accession>A0ABT8N3B9</accession>
<organism evidence="1 2">
    <name type="scientific">Planococcus shixiaomingii</name>
    <dbReference type="NCBI Taxonomy" id="3058393"/>
    <lineage>
        <taxon>Bacteria</taxon>
        <taxon>Bacillati</taxon>
        <taxon>Bacillota</taxon>
        <taxon>Bacilli</taxon>
        <taxon>Bacillales</taxon>
        <taxon>Caryophanaceae</taxon>
        <taxon>Planococcus</taxon>
    </lineage>
</organism>
<evidence type="ECO:0000313" key="2">
    <source>
        <dbReference type="Proteomes" id="UP001172055"/>
    </source>
</evidence>
<proteinExistence type="predicted"/>
<protein>
    <recommendedName>
        <fullName evidence="3">PD-(D/E)XK endonuclease-like domain-containing protein</fullName>
    </recommendedName>
</protein>
<dbReference type="EMBL" id="JAUJWV010000001">
    <property type="protein sequence ID" value="MDN7242209.1"/>
    <property type="molecule type" value="Genomic_DNA"/>
</dbReference>
<dbReference type="RefSeq" id="WP_301723718.1">
    <property type="nucleotide sequence ID" value="NZ_JAUJWV010000001.1"/>
</dbReference>
<reference evidence="1 2" key="1">
    <citation type="submission" date="2023-06" db="EMBL/GenBank/DDBJ databases">
        <title>Novel species in genus Planococcus.</title>
        <authorList>
            <person name="Ning S."/>
        </authorList>
    </citation>
    <scope>NUCLEOTIDE SEQUENCE [LARGE SCALE GENOMIC DNA]</scope>
    <source>
        <strain evidence="1 2">N028</strain>
    </source>
</reference>
<name>A0ABT8N3B9_9BACL</name>
<evidence type="ECO:0008006" key="3">
    <source>
        <dbReference type="Google" id="ProtNLM"/>
    </source>
</evidence>
<keyword evidence="2" id="KW-1185">Reference proteome</keyword>